<keyword evidence="1" id="KW-0472">Membrane</keyword>
<name>A0A1G8WAP3_9FLAO</name>
<gene>
    <name evidence="2" type="ORF">SAMN04487935_1723</name>
</gene>
<feature type="transmembrane region" description="Helical" evidence="1">
    <location>
        <begin position="30"/>
        <end position="51"/>
    </location>
</feature>
<evidence type="ECO:0000256" key="1">
    <source>
        <dbReference type="SAM" id="Phobius"/>
    </source>
</evidence>
<reference evidence="2 3" key="1">
    <citation type="submission" date="2016-10" db="EMBL/GenBank/DDBJ databases">
        <authorList>
            <person name="de Groot N.N."/>
        </authorList>
    </citation>
    <scope>NUCLEOTIDE SEQUENCE [LARGE SCALE GENOMIC DNA]</scope>
    <source>
        <strain evidence="2 3">CGMCC 1.10076</strain>
    </source>
</reference>
<organism evidence="2 3">
    <name type="scientific">Flavobacterium noncentrifugens</name>
    <dbReference type="NCBI Taxonomy" id="1128970"/>
    <lineage>
        <taxon>Bacteria</taxon>
        <taxon>Pseudomonadati</taxon>
        <taxon>Bacteroidota</taxon>
        <taxon>Flavobacteriia</taxon>
        <taxon>Flavobacteriales</taxon>
        <taxon>Flavobacteriaceae</taxon>
        <taxon>Flavobacterium</taxon>
    </lineage>
</organism>
<dbReference type="EMBL" id="FNEZ01000002">
    <property type="protein sequence ID" value="SDJ75273.1"/>
    <property type="molecule type" value="Genomic_DNA"/>
</dbReference>
<evidence type="ECO:0000313" key="2">
    <source>
        <dbReference type="EMBL" id="SDJ75273.1"/>
    </source>
</evidence>
<feature type="transmembrane region" description="Helical" evidence="1">
    <location>
        <begin position="7"/>
        <end position="24"/>
    </location>
</feature>
<evidence type="ECO:0000313" key="3">
    <source>
        <dbReference type="Proteomes" id="UP000199580"/>
    </source>
</evidence>
<keyword evidence="3" id="KW-1185">Reference proteome</keyword>
<dbReference type="AlphaFoldDB" id="A0A1G8WAP3"/>
<dbReference type="OrthoDB" id="1369183at2"/>
<accession>A0A1G8WAP3</accession>
<proteinExistence type="predicted"/>
<keyword evidence="1" id="KW-0812">Transmembrane</keyword>
<keyword evidence="1" id="KW-1133">Transmembrane helix</keyword>
<protein>
    <recommendedName>
        <fullName evidence="4">Gliding motility protein GldL</fullName>
    </recommendedName>
</protein>
<sequence length="65" mass="7329">MKKSQIFILFLIGTALILTGVYFKRQDEKIASLLLIVGITFETVAILAMLVKRMTKNNKDHSSES</sequence>
<evidence type="ECO:0008006" key="4">
    <source>
        <dbReference type="Google" id="ProtNLM"/>
    </source>
</evidence>
<dbReference type="STRING" id="1128970.SAMN04487935_1723"/>
<dbReference type="RefSeq" id="WP_139171712.1">
    <property type="nucleotide sequence ID" value="NZ_BKAI01000003.1"/>
</dbReference>
<dbReference type="Proteomes" id="UP000199580">
    <property type="component" value="Unassembled WGS sequence"/>
</dbReference>